<dbReference type="AlphaFoldDB" id="A0ABD6AU84"/>
<dbReference type="PRINTS" id="PR00081">
    <property type="entry name" value="GDHRDH"/>
</dbReference>
<reference evidence="5 6" key="1">
    <citation type="journal article" date="2019" name="Int. J. Syst. Evol. Microbiol.">
        <title>The Global Catalogue of Microorganisms (GCM) 10K type strain sequencing project: providing services to taxonomists for standard genome sequencing and annotation.</title>
        <authorList>
            <consortium name="The Broad Institute Genomics Platform"/>
            <consortium name="The Broad Institute Genome Sequencing Center for Infectious Disease"/>
            <person name="Wu L."/>
            <person name="Ma J."/>
        </authorList>
    </citation>
    <scope>NUCLEOTIDE SEQUENCE [LARGE SCALE GENOMIC DNA]</scope>
    <source>
        <strain evidence="5 6">CGMCC 1.12563</strain>
    </source>
</reference>
<dbReference type="SMART" id="SM00822">
    <property type="entry name" value="PKS_KR"/>
    <property type="match status" value="1"/>
</dbReference>
<comment type="similarity">
    <text evidence="1 3">Belongs to the short-chain dehydrogenases/reductases (SDR) family.</text>
</comment>
<dbReference type="PRINTS" id="PR00080">
    <property type="entry name" value="SDRFAMILY"/>
</dbReference>
<name>A0ABD6AU84_9EURY</name>
<dbReference type="FunFam" id="3.40.50.720:FF:000047">
    <property type="entry name" value="NADP-dependent L-serine/L-allo-threonine dehydrogenase"/>
    <property type="match status" value="1"/>
</dbReference>
<evidence type="ECO:0000256" key="3">
    <source>
        <dbReference type="RuleBase" id="RU000363"/>
    </source>
</evidence>
<keyword evidence="2 5" id="KW-0560">Oxidoreductase</keyword>
<evidence type="ECO:0000259" key="4">
    <source>
        <dbReference type="SMART" id="SM00822"/>
    </source>
</evidence>
<dbReference type="PANTHER" id="PTHR43115:SF4">
    <property type="entry name" value="DEHYDROGENASE_REDUCTASE SDR FAMILY MEMBER 11"/>
    <property type="match status" value="1"/>
</dbReference>
<dbReference type="InterPro" id="IPR002347">
    <property type="entry name" value="SDR_fam"/>
</dbReference>
<gene>
    <name evidence="5" type="ORF">ACFSBT_08455</name>
</gene>
<accession>A0ABD6AU84</accession>
<proteinExistence type="inferred from homology"/>
<dbReference type="PANTHER" id="PTHR43115">
    <property type="entry name" value="DEHYDROGENASE/REDUCTASE SDR FAMILY MEMBER 11"/>
    <property type="match status" value="1"/>
</dbReference>
<organism evidence="5 6">
    <name type="scientific">Halomarina rubra</name>
    <dbReference type="NCBI Taxonomy" id="2071873"/>
    <lineage>
        <taxon>Archaea</taxon>
        <taxon>Methanobacteriati</taxon>
        <taxon>Methanobacteriota</taxon>
        <taxon>Stenosarchaea group</taxon>
        <taxon>Halobacteria</taxon>
        <taxon>Halobacteriales</taxon>
        <taxon>Natronomonadaceae</taxon>
        <taxon>Halomarina</taxon>
    </lineage>
</organism>
<dbReference type="EMBL" id="JBHUDC010000003">
    <property type="protein sequence ID" value="MFD1513307.1"/>
    <property type="molecule type" value="Genomic_DNA"/>
</dbReference>
<dbReference type="Proteomes" id="UP001597187">
    <property type="component" value="Unassembled WGS sequence"/>
</dbReference>
<comment type="caution">
    <text evidence="5">The sequence shown here is derived from an EMBL/GenBank/DDBJ whole genome shotgun (WGS) entry which is preliminary data.</text>
</comment>
<sequence length="255" mass="27408">MVDVSPTDLTDRVAIVTGASSGIGEATARTLANEGASVVLAARREDELQSLADDIESEGGDALVVPTDVAEEEQTQRLVDATVDEYDRLDVLVNNAGVMLNEPFQRSDVEHYETMVEVNLLGLMKATRFAVPVMQETGDGRGHVVQMSSVAGRHAYKSHAAYNGTKFGVNGFTESLRKDTCGDGIRTTLVEPGAVDTELQQHIPDEEEKEGTEEMLASMDALAPDDIAAGVTYAVTQPANVSINELLIRPTEQEM</sequence>
<feature type="domain" description="Ketoreductase" evidence="4">
    <location>
        <begin position="12"/>
        <end position="198"/>
    </location>
</feature>
<dbReference type="EC" id="1.-.-.-" evidence="5"/>
<dbReference type="PROSITE" id="PS00061">
    <property type="entry name" value="ADH_SHORT"/>
    <property type="match status" value="1"/>
</dbReference>
<keyword evidence="6" id="KW-1185">Reference proteome</keyword>
<dbReference type="InterPro" id="IPR057326">
    <property type="entry name" value="KR_dom"/>
</dbReference>
<evidence type="ECO:0000313" key="5">
    <source>
        <dbReference type="EMBL" id="MFD1513307.1"/>
    </source>
</evidence>
<evidence type="ECO:0000256" key="1">
    <source>
        <dbReference type="ARBA" id="ARBA00006484"/>
    </source>
</evidence>
<dbReference type="InterPro" id="IPR020904">
    <property type="entry name" value="Sc_DH/Rdtase_CS"/>
</dbReference>
<dbReference type="InterPro" id="IPR036291">
    <property type="entry name" value="NAD(P)-bd_dom_sf"/>
</dbReference>
<protein>
    <submittedName>
        <fullName evidence="5">SDR family oxidoreductase</fullName>
        <ecNumber evidence="5">1.-.-.-</ecNumber>
    </submittedName>
</protein>
<dbReference type="Pfam" id="PF00106">
    <property type="entry name" value="adh_short"/>
    <property type="match status" value="1"/>
</dbReference>
<evidence type="ECO:0000313" key="6">
    <source>
        <dbReference type="Proteomes" id="UP001597187"/>
    </source>
</evidence>
<dbReference type="GO" id="GO:0016616">
    <property type="term" value="F:oxidoreductase activity, acting on the CH-OH group of donors, NAD or NADP as acceptor"/>
    <property type="evidence" value="ECO:0007669"/>
    <property type="project" value="UniProtKB-ARBA"/>
</dbReference>
<dbReference type="RefSeq" id="WP_250873260.1">
    <property type="nucleotide sequence ID" value="NZ_JALXFV010000003.1"/>
</dbReference>
<evidence type="ECO:0000256" key="2">
    <source>
        <dbReference type="ARBA" id="ARBA00023002"/>
    </source>
</evidence>
<dbReference type="SUPFAM" id="SSF51735">
    <property type="entry name" value="NAD(P)-binding Rossmann-fold domains"/>
    <property type="match status" value="1"/>
</dbReference>
<dbReference type="Gene3D" id="3.40.50.720">
    <property type="entry name" value="NAD(P)-binding Rossmann-like Domain"/>
    <property type="match status" value="1"/>
</dbReference>